<reference evidence="1" key="1">
    <citation type="submission" date="2020-02" db="EMBL/GenBank/DDBJ databases">
        <title>Delineation of the pyrene-degrading pathway in Roseobacter clade bacteria by genomic analysis.</title>
        <authorList>
            <person name="Zhou H."/>
            <person name="Wang H."/>
        </authorList>
    </citation>
    <scope>NUCLEOTIDE SEQUENCE</scope>
    <source>
        <strain evidence="1">PrR005</strain>
    </source>
</reference>
<organism evidence="1">
    <name type="scientific">Ruegeria sp. PrR005</name>
    <dbReference type="NCBI Taxonomy" id="2706882"/>
    <lineage>
        <taxon>Bacteria</taxon>
        <taxon>Pseudomonadati</taxon>
        <taxon>Pseudomonadota</taxon>
        <taxon>Alphaproteobacteria</taxon>
        <taxon>Rhodobacterales</taxon>
        <taxon>Roseobacteraceae</taxon>
        <taxon>Ruegeria</taxon>
    </lineage>
</organism>
<dbReference type="Gene3D" id="3.40.50.150">
    <property type="entry name" value="Vaccinia Virus protein VP39"/>
    <property type="match status" value="1"/>
</dbReference>
<dbReference type="AlphaFoldDB" id="A0A6B2NP67"/>
<dbReference type="Pfam" id="PF12692">
    <property type="entry name" value="Methyltransf_17"/>
    <property type="match status" value="1"/>
</dbReference>
<protein>
    <recommendedName>
        <fullName evidence="2">Class I SAM-dependent methyltransferase</fullName>
    </recommendedName>
</protein>
<dbReference type="EMBL" id="JAAGOX010000011">
    <property type="protein sequence ID" value="NDW45080.1"/>
    <property type="molecule type" value="Genomic_DNA"/>
</dbReference>
<dbReference type="SUPFAM" id="SSF53335">
    <property type="entry name" value="S-adenosyl-L-methionine-dependent methyltransferases"/>
    <property type="match status" value="1"/>
</dbReference>
<dbReference type="InterPro" id="IPR029063">
    <property type="entry name" value="SAM-dependent_MTases_sf"/>
</dbReference>
<gene>
    <name evidence="1" type="ORF">G0P99_08930</name>
</gene>
<name>A0A6B2NP67_9RHOB</name>
<proteinExistence type="predicted"/>
<sequence>MRGARVPQARATVEKADVTRTEQSRLDLFIDRMVSQRACLDHAIALTAAMEGPVYELGLGNGRTYHHLAQHISGRDVFVFERAVASHPDSTPPDDRLVLGDIRETLPATLTRSGPVASLIHADLGGHNREKNDKFARMISPLVEPHLAPGGLMVSSDRMYFEGLEELPLPPGAVEGRCFIYRRG</sequence>
<evidence type="ECO:0000313" key="1">
    <source>
        <dbReference type="EMBL" id="NDW45080.1"/>
    </source>
</evidence>
<dbReference type="InterPro" id="IPR025690">
    <property type="entry name" value="Methyltransf_put"/>
</dbReference>
<comment type="caution">
    <text evidence="1">The sequence shown here is derived from an EMBL/GenBank/DDBJ whole genome shotgun (WGS) entry which is preliminary data.</text>
</comment>
<accession>A0A6B2NP67</accession>
<evidence type="ECO:0008006" key="2">
    <source>
        <dbReference type="Google" id="ProtNLM"/>
    </source>
</evidence>